<name>A0AAE1YNK6_9LAMI</name>
<protein>
    <submittedName>
        <fullName evidence="1">Uncharacterized protein</fullName>
    </submittedName>
</protein>
<evidence type="ECO:0000313" key="2">
    <source>
        <dbReference type="Proteomes" id="UP001293254"/>
    </source>
</evidence>
<evidence type="ECO:0000313" key="1">
    <source>
        <dbReference type="EMBL" id="KAK4433332.1"/>
    </source>
</evidence>
<comment type="caution">
    <text evidence="1">The sequence shown here is derived from an EMBL/GenBank/DDBJ whole genome shotgun (WGS) entry which is preliminary data.</text>
</comment>
<organism evidence="1 2">
    <name type="scientific">Sesamum alatum</name>
    <dbReference type="NCBI Taxonomy" id="300844"/>
    <lineage>
        <taxon>Eukaryota</taxon>
        <taxon>Viridiplantae</taxon>
        <taxon>Streptophyta</taxon>
        <taxon>Embryophyta</taxon>
        <taxon>Tracheophyta</taxon>
        <taxon>Spermatophyta</taxon>
        <taxon>Magnoliopsida</taxon>
        <taxon>eudicotyledons</taxon>
        <taxon>Gunneridae</taxon>
        <taxon>Pentapetalae</taxon>
        <taxon>asterids</taxon>
        <taxon>lamiids</taxon>
        <taxon>Lamiales</taxon>
        <taxon>Pedaliaceae</taxon>
        <taxon>Sesamum</taxon>
    </lineage>
</organism>
<reference evidence="1" key="1">
    <citation type="submission" date="2020-06" db="EMBL/GenBank/DDBJ databases">
        <authorList>
            <person name="Li T."/>
            <person name="Hu X."/>
            <person name="Zhang T."/>
            <person name="Song X."/>
            <person name="Zhang H."/>
            <person name="Dai N."/>
            <person name="Sheng W."/>
            <person name="Hou X."/>
            <person name="Wei L."/>
        </authorList>
    </citation>
    <scope>NUCLEOTIDE SEQUENCE</scope>
    <source>
        <strain evidence="1">3651</strain>
        <tissue evidence="1">Leaf</tissue>
    </source>
</reference>
<sequence>MAPELELVRNLSLQSYSKGHEDGLLARQPSAIAMYKSSPEFAAKVLRQASSFCTDSFTVCAQQFKNLGNLPLDFNFDFLDIRADGLGRVGGVDPGGRRCSDL</sequence>
<dbReference type="EMBL" id="JACGWO010000003">
    <property type="protein sequence ID" value="KAK4433332.1"/>
    <property type="molecule type" value="Genomic_DNA"/>
</dbReference>
<proteinExistence type="predicted"/>
<gene>
    <name evidence="1" type="ORF">Salat_1095500</name>
</gene>
<accession>A0AAE1YNK6</accession>
<keyword evidence="2" id="KW-1185">Reference proteome</keyword>
<dbReference type="AlphaFoldDB" id="A0AAE1YNK6"/>
<reference evidence="1" key="2">
    <citation type="journal article" date="2024" name="Plant">
        <title>Genomic evolution and insights into agronomic trait innovations of Sesamum species.</title>
        <authorList>
            <person name="Miao H."/>
            <person name="Wang L."/>
            <person name="Qu L."/>
            <person name="Liu H."/>
            <person name="Sun Y."/>
            <person name="Le M."/>
            <person name="Wang Q."/>
            <person name="Wei S."/>
            <person name="Zheng Y."/>
            <person name="Lin W."/>
            <person name="Duan Y."/>
            <person name="Cao H."/>
            <person name="Xiong S."/>
            <person name="Wang X."/>
            <person name="Wei L."/>
            <person name="Li C."/>
            <person name="Ma Q."/>
            <person name="Ju M."/>
            <person name="Zhao R."/>
            <person name="Li G."/>
            <person name="Mu C."/>
            <person name="Tian Q."/>
            <person name="Mei H."/>
            <person name="Zhang T."/>
            <person name="Gao T."/>
            <person name="Zhang H."/>
        </authorList>
    </citation>
    <scope>NUCLEOTIDE SEQUENCE</scope>
    <source>
        <strain evidence="1">3651</strain>
    </source>
</reference>
<dbReference type="Proteomes" id="UP001293254">
    <property type="component" value="Unassembled WGS sequence"/>
</dbReference>